<dbReference type="PANTHER" id="PTHR14095">
    <property type="entry name" value="PHOSPHATASE 2A REGULATORY SUBUNIT-RELATED"/>
    <property type="match status" value="1"/>
</dbReference>
<evidence type="ECO:0000259" key="4">
    <source>
        <dbReference type="PROSITE" id="PS50222"/>
    </source>
</evidence>
<gene>
    <name evidence="5" type="ORF">NLS_LOCUS7836</name>
</gene>
<name>A0A3P6TF94_LITSI</name>
<dbReference type="OrthoDB" id="5586at2759"/>
<dbReference type="EMBL" id="UYRX01000876">
    <property type="protein sequence ID" value="VDK86842.1"/>
    <property type="molecule type" value="Genomic_DNA"/>
</dbReference>
<dbReference type="InterPro" id="IPR041534">
    <property type="entry name" value="EF-hand_13"/>
</dbReference>
<dbReference type="InterPro" id="IPR018247">
    <property type="entry name" value="EF_Hand_1_Ca_BS"/>
</dbReference>
<feature type="region of interest" description="Disordered" evidence="3">
    <location>
        <begin position="960"/>
        <end position="991"/>
    </location>
</feature>
<dbReference type="InterPro" id="IPR002048">
    <property type="entry name" value="EF_hand_dom"/>
</dbReference>
<reference evidence="5 6" key="1">
    <citation type="submission" date="2018-08" db="EMBL/GenBank/DDBJ databases">
        <authorList>
            <person name="Laetsch R D."/>
            <person name="Stevens L."/>
            <person name="Kumar S."/>
            <person name="Blaxter L. M."/>
        </authorList>
    </citation>
    <scope>NUCLEOTIDE SEQUENCE [LARGE SCALE GENOMIC DNA]</scope>
</reference>
<dbReference type="SUPFAM" id="SSF47473">
    <property type="entry name" value="EF-hand"/>
    <property type="match status" value="2"/>
</dbReference>
<accession>A0A3P6TF94</accession>
<dbReference type="PROSITE" id="PS50222">
    <property type="entry name" value="EF_HAND_2"/>
    <property type="match status" value="1"/>
</dbReference>
<dbReference type="Gene3D" id="1.10.238.10">
    <property type="entry name" value="EF-hand"/>
    <property type="match status" value="1"/>
</dbReference>
<dbReference type="Gene3D" id="1.10.238.230">
    <property type="match status" value="1"/>
</dbReference>
<dbReference type="Proteomes" id="UP000277928">
    <property type="component" value="Unassembled WGS sequence"/>
</dbReference>
<keyword evidence="2" id="KW-0106">Calcium</keyword>
<protein>
    <recommendedName>
        <fullName evidence="4">EF-hand domain-containing protein</fullName>
    </recommendedName>
</protein>
<proteinExistence type="predicted"/>
<evidence type="ECO:0000313" key="6">
    <source>
        <dbReference type="Proteomes" id="UP000277928"/>
    </source>
</evidence>
<dbReference type="Gene3D" id="1.10.238.220">
    <property type="match status" value="1"/>
</dbReference>
<evidence type="ECO:0000256" key="3">
    <source>
        <dbReference type="SAM" id="MobiDB-lite"/>
    </source>
</evidence>
<dbReference type="GO" id="GO:0000159">
    <property type="term" value="C:protein phosphatase type 2A complex"/>
    <property type="evidence" value="ECO:0007669"/>
    <property type="project" value="TreeGrafter"/>
</dbReference>
<evidence type="ECO:0000256" key="2">
    <source>
        <dbReference type="ARBA" id="ARBA00022837"/>
    </source>
</evidence>
<dbReference type="PROSITE" id="PS00018">
    <property type="entry name" value="EF_HAND_1"/>
    <property type="match status" value="1"/>
</dbReference>
<dbReference type="InterPro" id="IPR011992">
    <property type="entry name" value="EF-hand-dom_pair"/>
</dbReference>
<feature type="region of interest" description="Disordered" evidence="3">
    <location>
        <begin position="824"/>
        <end position="845"/>
    </location>
</feature>
<dbReference type="OMA" id="YIAFVNF"/>
<dbReference type="GO" id="GO:0019888">
    <property type="term" value="F:protein phosphatase regulator activity"/>
    <property type="evidence" value="ECO:0007669"/>
    <property type="project" value="TreeGrafter"/>
</dbReference>
<dbReference type="GO" id="GO:0005509">
    <property type="term" value="F:calcium ion binding"/>
    <property type="evidence" value="ECO:0007669"/>
    <property type="project" value="InterPro"/>
</dbReference>
<sequence>MQTAFEAITMADGTLAISSNEKSPSDASTSELDKSVAEVMIDDGNNNDSLELKMTNLSGSSEQTDDKCINGVAATEENNSAALLPPLLPMSTSRQDHANMVSAVSSPRLLSFPGVRIHRRSSYSESTYFDEPKMDNVNDETEVKNAEHLNTSPSTTLGSLKNPEKDAMCEVWSNQYKLVVNDIPNFSGSVAHSDVLNDKSEFLCISPLRQNHDVFKKFREAPRKFKRFENFEQNQENAWNCSRQVLNTSYPNYDMNSYVASSDENKRNEALVEKETNALELEMPQVFDSDILDDNQHLMNAASQTSSNSIILDDLNDASFTSSFLSRNSDTLTPEKIEEKRNETSFEAILSDDLSSSNLHDGDILEEADQTSPFRIPRFHYPYGIPFSGKKSSNNLSVVKGLFRKYNDQVDLSHMKEICLASGLCPLWKQPLYNCISTSTSNFINFHEFTSWWKKFEENAHDEASRFVYILTNGSRNFLTADDFNAFIQDLIDTLPSLSCLKEAVAFHQAYIKTVMKKFFVYKAITILERAEVNEEREFFSYKHFYVIYCNFYLLDKALTNLAVQRIFSGAVSLNSSINQTIDYIAFVNFLLAEVDKCHPKSIEYWFRIMDLNGDGRISFDEMEQFYNEVVANVVRINMDVLVFNNLVNMLKDMISPHSSTYFTLSDLKRYPPLARYFFNTFINWIKHIAQESCMSIKKNDVDSHSLFNDWNQFCKSEYEILVADLLDSEEQTLFQFTSVNFFENPNLKSKMQAENTLVIIKAKVHSKRYTFRRTVRMTAPEASASADNENLQADMETTFEKLTIADGVLAIKSVVSESSVRSLATALQSPDRGRPRGSVSSTSFKSDEDLNDFILEENYLEDSWGTHSSMITTNTLVYPERSESSTSHLAETTSDQLTHMNSSKSLPRYIRGYGLCWASDSDMETSFDDEDFSLESFNTDTIFKQLRSHACCDKDCDTPSCPELGERRDLDQTDPPTDEINFPKNGSDKP</sequence>
<dbReference type="Pfam" id="PF13202">
    <property type="entry name" value="EF-hand_5"/>
    <property type="match status" value="1"/>
</dbReference>
<keyword evidence="6" id="KW-1185">Reference proteome</keyword>
<dbReference type="AlphaFoldDB" id="A0A3P6TF94"/>
<dbReference type="PANTHER" id="PTHR14095:SF0">
    <property type="entry name" value="MIP22305P"/>
    <property type="match status" value="1"/>
</dbReference>
<dbReference type="STRING" id="42156.A0A3P6TF94"/>
<feature type="domain" description="EF-hand" evidence="4">
    <location>
        <begin position="598"/>
        <end position="633"/>
    </location>
</feature>
<organism evidence="5 6">
    <name type="scientific">Litomosoides sigmodontis</name>
    <name type="common">Filarial nematode worm</name>
    <dbReference type="NCBI Taxonomy" id="42156"/>
    <lineage>
        <taxon>Eukaryota</taxon>
        <taxon>Metazoa</taxon>
        <taxon>Ecdysozoa</taxon>
        <taxon>Nematoda</taxon>
        <taxon>Chromadorea</taxon>
        <taxon>Rhabditida</taxon>
        <taxon>Spirurina</taxon>
        <taxon>Spiruromorpha</taxon>
        <taxon>Filarioidea</taxon>
        <taxon>Onchocercidae</taxon>
        <taxon>Litomosoides</taxon>
    </lineage>
</organism>
<evidence type="ECO:0000313" key="5">
    <source>
        <dbReference type="EMBL" id="VDK86842.1"/>
    </source>
</evidence>
<dbReference type="Pfam" id="PF17958">
    <property type="entry name" value="EF-hand_13"/>
    <property type="match status" value="1"/>
</dbReference>
<keyword evidence="1" id="KW-0479">Metal-binding</keyword>
<evidence type="ECO:0000256" key="1">
    <source>
        <dbReference type="ARBA" id="ARBA00022723"/>
    </source>
</evidence>